<reference evidence="5" key="1">
    <citation type="journal article" date="2019" name="Int. J. Syst. Evol. Microbiol.">
        <title>The Global Catalogue of Microorganisms (GCM) 10K type strain sequencing project: providing services to taxonomists for standard genome sequencing and annotation.</title>
        <authorList>
            <consortium name="The Broad Institute Genomics Platform"/>
            <consortium name="The Broad Institute Genome Sequencing Center for Infectious Disease"/>
            <person name="Wu L."/>
            <person name="Ma J."/>
        </authorList>
    </citation>
    <scope>NUCLEOTIDE SEQUENCE [LARGE SCALE GENOMIC DNA]</scope>
    <source>
        <strain evidence="5">CGMCC 1.16444</strain>
    </source>
</reference>
<gene>
    <name evidence="4" type="primary">glcE</name>
    <name evidence="4" type="ORF">ACFPFW_15675</name>
</gene>
<evidence type="ECO:0000256" key="1">
    <source>
        <dbReference type="ARBA" id="ARBA00022630"/>
    </source>
</evidence>
<dbReference type="PANTHER" id="PTHR11748:SF103">
    <property type="entry name" value="GLYCOLATE OXIDASE SUBUNIT GLCE"/>
    <property type="match status" value="1"/>
</dbReference>
<proteinExistence type="predicted"/>
<dbReference type="NCBIfam" id="NF008439">
    <property type="entry name" value="PRK11282.1"/>
    <property type="match status" value="1"/>
</dbReference>
<protein>
    <submittedName>
        <fullName evidence="4">Glycolate oxidase subunit GlcE</fullName>
        <ecNumber evidence="4">1.1.99.14</ecNumber>
    </submittedName>
</protein>
<comment type="caution">
    <text evidence="4">The sequence shown here is derived from an EMBL/GenBank/DDBJ whole genome shotgun (WGS) entry which is preliminary data.</text>
</comment>
<dbReference type="InterPro" id="IPR036318">
    <property type="entry name" value="FAD-bd_PCMH-like_sf"/>
</dbReference>
<dbReference type="Pfam" id="PF01565">
    <property type="entry name" value="FAD_binding_4"/>
    <property type="match status" value="1"/>
</dbReference>
<dbReference type="Proteomes" id="UP001595796">
    <property type="component" value="Unassembled WGS sequence"/>
</dbReference>
<dbReference type="InterPro" id="IPR006094">
    <property type="entry name" value="Oxid_FAD_bind_N"/>
</dbReference>
<dbReference type="SUPFAM" id="SSF56176">
    <property type="entry name" value="FAD-binding/transporter-associated domain-like"/>
    <property type="match status" value="1"/>
</dbReference>
<dbReference type="EC" id="1.1.99.14" evidence="4"/>
<evidence type="ECO:0000313" key="4">
    <source>
        <dbReference type="EMBL" id="MFC5069457.1"/>
    </source>
</evidence>
<feature type="domain" description="FAD-binding PCMH-type" evidence="3">
    <location>
        <begin position="1"/>
        <end position="186"/>
    </location>
</feature>
<sequence length="405" mass="42428">MLDLAVLSRPKTQSDVLDLIQQAAERKEPVEVVGQGSRRGVGHHVDAAHVLDLSELSGVISYEPDELVLTAKAGTSLAEIERLLAAEKQELAFEPIDHGLLFGHPAGRGTLGGVIASNASGPRRLKAGAARDHVLGVHAVSGRGEAFKSGGRVVKNVTGYDLSKGMAGSWGTLAVITEISVKVLPRAETSATIAIMGLDDKAGVAALCAAMGSAAEISGAAHIPAAVAANLPVAELQGASCTLMRLEGFEPSVVYRAGRVAEMFATAGEIVRVDADASAKLWRSIRDVEPFAGLSTPLWRFSVTPMEAPAIVDALARQFAFRHVYDWSGGLIWLEPVDAPSHGHASVIRAAIQARGGGHATLIRSANVTENVPRFEPQPAALAGLSQRLKEGFDPLNILNPGRMG</sequence>
<evidence type="ECO:0000259" key="3">
    <source>
        <dbReference type="PROSITE" id="PS51387"/>
    </source>
</evidence>
<dbReference type="PANTHER" id="PTHR11748">
    <property type="entry name" value="D-LACTATE DEHYDROGENASE"/>
    <property type="match status" value="1"/>
</dbReference>
<evidence type="ECO:0000313" key="5">
    <source>
        <dbReference type="Proteomes" id="UP001595796"/>
    </source>
</evidence>
<keyword evidence="1" id="KW-0285">Flavoprotein</keyword>
<dbReference type="InterPro" id="IPR016169">
    <property type="entry name" value="FAD-bd_PCMH_sub2"/>
</dbReference>
<dbReference type="GO" id="GO:0019154">
    <property type="term" value="F:glycolate dehydrogenase activity"/>
    <property type="evidence" value="ECO:0007669"/>
    <property type="project" value="UniProtKB-EC"/>
</dbReference>
<dbReference type="PROSITE" id="PS51387">
    <property type="entry name" value="FAD_PCMH"/>
    <property type="match status" value="1"/>
</dbReference>
<name>A0ABV9Z4E8_9HYPH</name>
<dbReference type="EMBL" id="JBHSJF010000008">
    <property type="protein sequence ID" value="MFC5069457.1"/>
    <property type="molecule type" value="Genomic_DNA"/>
</dbReference>
<keyword evidence="5" id="KW-1185">Reference proteome</keyword>
<keyword evidence="2" id="KW-0274">FAD</keyword>
<dbReference type="InterPro" id="IPR016164">
    <property type="entry name" value="FAD-linked_Oxase-like_C"/>
</dbReference>
<dbReference type="SUPFAM" id="SSF55103">
    <property type="entry name" value="FAD-linked oxidases, C-terminal domain"/>
    <property type="match status" value="1"/>
</dbReference>
<keyword evidence="4" id="KW-0560">Oxidoreductase</keyword>
<dbReference type="Gene3D" id="3.30.465.10">
    <property type="match status" value="1"/>
</dbReference>
<organism evidence="4 5">
    <name type="scientific">Flaviflagellibacter deserti</name>
    <dbReference type="NCBI Taxonomy" id="2267266"/>
    <lineage>
        <taxon>Bacteria</taxon>
        <taxon>Pseudomonadati</taxon>
        <taxon>Pseudomonadota</taxon>
        <taxon>Alphaproteobacteria</taxon>
        <taxon>Hyphomicrobiales</taxon>
        <taxon>Flaviflagellibacter</taxon>
    </lineage>
</organism>
<accession>A0ABV9Z4E8</accession>
<dbReference type="InterPro" id="IPR016166">
    <property type="entry name" value="FAD-bd_PCMH"/>
</dbReference>
<dbReference type="RefSeq" id="WP_114958284.1">
    <property type="nucleotide sequence ID" value="NZ_JBHSJF010000008.1"/>
</dbReference>
<evidence type="ECO:0000256" key="2">
    <source>
        <dbReference type="ARBA" id="ARBA00022827"/>
    </source>
</evidence>